<gene>
    <name evidence="1" type="ORF">HNQ92_005670</name>
</gene>
<dbReference type="EMBL" id="JACHGF010000019">
    <property type="protein sequence ID" value="MBB5287506.1"/>
    <property type="molecule type" value="Genomic_DNA"/>
</dbReference>
<name>A0A840TSY8_9BACT</name>
<proteinExistence type="predicted"/>
<evidence type="ECO:0000313" key="1">
    <source>
        <dbReference type="EMBL" id="MBB5287506.1"/>
    </source>
</evidence>
<dbReference type="Proteomes" id="UP000557307">
    <property type="component" value="Unassembled WGS sequence"/>
</dbReference>
<evidence type="ECO:0000313" key="2">
    <source>
        <dbReference type="Proteomes" id="UP000557307"/>
    </source>
</evidence>
<organism evidence="1 2">
    <name type="scientific">Rhabdobacter roseus</name>
    <dbReference type="NCBI Taxonomy" id="1655419"/>
    <lineage>
        <taxon>Bacteria</taxon>
        <taxon>Pseudomonadati</taxon>
        <taxon>Bacteroidota</taxon>
        <taxon>Cytophagia</taxon>
        <taxon>Cytophagales</taxon>
        <taxon>Cytophagaceae</taxon>
        <taxon>Rhabdobacter</taxon>
    </lineage>
</organism>
<sequence length="88" mass="10131">MTNTYQLHISYPAHVSLYRLTSTVESIKGVKIQRLKLVKKGKRMIGKMAIEVSPLSNFDCILDLIQREPEFSVVEDLLNTPYDVVRNH</sequence>
<protein>
    <submittedName>
        <fullName evidence="1">Uncharacterized protein</fullName>
    </submittedName>
</protein>
<reference evidence="1 2" key="1">
    <citation type="submission" date="2020-08" db="EMBL/GenBank/DDBJ databases">
        <title>Genomic Encyclopedia of Type Strains, Phase IV (KMG-IV): sequencing the most valuable type-strain genomes for metagenomic binning, comparative biology and taxonomic classification.</title>
        <authorList>
            <person name="Goeker M."/>
        </authorList>
    </citation>
    <scope>NUCLEOTIDE SEQUENCE [LARGE SCALE GENOMIC DNA]</scope>
    <source>
        <strain evidence="1 2">DSM 105074</strain>
    </source>
</reference>
<comment type="caution">
    <text evidence="1">The sequence shown here is derived from an EMBL/GenBank/DDBJ whole genome shotgun (WGS) entry which is preliminary data.</text>
</comment>
<accession>A0A840TSY8</accession>
<dbReference type="AlphaFoldDB" id="A0A840TSY8"/>
<keyword evidence="2" id="KW-1185">Reference proteome</keyword>